<evidence type="ECO:0000256" key="1">
    <source>
        <dbReference type="ARBA" id="ARBA00006484"/>
    </source>
</evidence>
<dbReference type="PRINTS" id="PR00080">
    <property type="entry name" value="SDRFAMILY"/>
</dbReference>
<dbReference type="SUPFAM" id="SSF51735">
    <property type="entry name" value="NAD(P)-binding Rossmann-fold domains"/>
    <property type="match status" value="1"/>
</dbReference>
<accession>A0ABS4TTZ7</accession>
<keyword evidence="4" id="KW-1185">Reference proteome</keyword>
<protein>
    <submittedName>
        <fullName evidence="3">NAD(P)-dependent dehydrogenase (Short-subunit alcohol dehydrogenase family)</fullName>
    </submittedName>
</protein>
<proteinExistence type="inferred from homology"/>
<dbReference type="CDD" id="cd05233">
    <property type="entry name" value="SDR_c"/>
    <property type="match status" value="1"/>
</dbReference>
<dbReference type="PROSITE" id="PS00061">
    <property type="entry name" value="ADH_SHORT"/>
    <property type="match status" value="1"/>
</dbReference>
<dbReference type="Proteomes" id="UP001519332">
    <property type="component" value="Unassembled WGS sequence"/>
</dbReference>
<dbReference type="InterPro" id="IPR036291">
    <property type="entry name" value="NAD(P)-bd_dom_sf"/>
</dbReference>
<gene>
    <name evidence="3" type="ORF">JOF56_008261</name>
</gene>
<dbReference type="RefSeq" id="WP_209644972.1">
    <property type="nucleotide sequence ID" value="NZ_JAGINW010000001.1"/>
</dbReference>
<comment type="caution">
    <text evidence="3">The sequence shown here is derived from an EMBL/GenBank/DDBJ whole genome shotgun (WGS) entry which is preliminary data.</text>
</comment>
<dbReference type="InterPro" id="IPR020904">
    <property type="entry name" value="Sc_DH/Rdtase_CS"/>
</dbReference>
<sequence length="265" mass="27767">MRELTGRTAVVTGGATIIGQAVVRTLHAQGARVVIADIDDVGAKAVADELGPHVLAEHTDITDDTAIARCVATTVDHFGGIDILVNLACSYVDDGADSTRQQWTQALDVNVVSAAMFVQAVRPYLVARGGGAIVNFTSISAKVAQTGRWLYPVSKAALVQLTRNMALDLAADGIRVNSVSPGWTWSKVMDELTGSDRAKTDRVAAPFHLLGRVGDPEEVASVVAFLCSDAASFVTGADWAVDGGYSALGPEQSVPAIPQLSDPQR</sequence>
<reference evidence="3 4" key="1">
    <citation type="submission" date="2021-03" db="EMBL/GenBank/DDBJ databases">
        <title>Sequencing the genomes of 1000 actinobacteria strains.</title>
        <authorList>
            <person name="Klenk H.-P."/>
        </authorList>
    </citation>
    <scope>NUCLEOTIDE SEQUENCE [LARGE SCALE GENOMIC DNA]</scope>
    <source>
        <strain evidence="3 4">DSM 46670</strain>
    </source>
</reference>
<name>A0ABS4TTZ7_9PSEU</name>
<dbReference type="Pfam" id="PF13561">
    <property type="entry name" value="adh_short_C2"/>
    <property type="match status" value="1"/>
</dbReference>
<dbReference type="Gene3D" id="3.40.50.720">
    <property type="entry name" value="NAD(P)-binding Rossmann-like Domain"/>
    <property type="match status" value="1"/>
</dbReference>
<organism evidence="3 4">
    <name type="scientific">Kibdelosporangium banguiense</name>
    <dbReference type="NCBI Taxonomy" id="1365924"/>
    <lineage>
        <taxon>Bacteria</taxon>
        <taxon>Bacillati</taxon>
        <taxon>Actinomycetota</taxon>
        <taxon>Actinomycetes</taxon>
        <taxon>Pseudonocardiales</taxon>
        <taxon>Pseudonocardiaceae</taxon>
        <taxon>Kibdelosporangium</taxon>
    </lineage>
</organism>
<dbReference type="PRINTS" id="PR00081">
    <property type="entry name" value="GDHRDH"/>
</dbReference>
<keyword evidence="2" id="KW-0560">Oxidoreductase</keyword>
<comment type="similarity">
    <text evidence="1">Belongs to the short-chain dehydrogenases/reductases (SDR) family.</text>
</comment>
<dbReference type="NCBIfam" id="NF006121">
    <property type="entry name" value="PRK08265.1"/>
    <property type="match status" value="1"/>
</dbReference>
<evidence type="ECO:0000256" key="2">
    <source>
        <dbReference type="ARBA" id="ARBA00023002"/>
    </source>
</evidence>
<evidence type="ECO:0000313" key="3">
    <source>
        <dbReference type="EMBL" id="MBP2327876.1"/>
    </source>
</evidence>
<dbReference type="EMBL" id="JAGINW010000001">
    <property type="protein sequence ID" value="MBP2327876.1"/>
    <property type="molecule type" value="Genomic_DNA"/>
</dbReference>
<dbReference type="PANTHER" id="PTHR24321">
    <property type="entry name" value="DEHYDROGENASES, SHORT CHAIN"/>
    <property type="match status" value="1"/>
</dbReference>
<dbReference type="PANTHER" id="PTHR24321:SF8">
    <property type="entry name" value="ESTRADIOL 17-BETA-DEHYDROGENASE 8-RELATED"/>
    <property type="match status" value="1"/>
</dbReference>
<dbReference type="InterPro" id="IPR002347">
    <property type="entry name" value="SDR_fam"/>
</dbReference>
<evidence type="ECO:0000313" key="4">
    <source>
        <dbReference type="Proteomes" id="UP001519332"/>
    </source>
</evidence>